<gene>
    <name evidence="4" type="ORF">MQP27_19530</name>
</gene>
<comment type="caution">
    <text evidence="4">The sequence shown here is derived from an EMBL/GenBank/DDBJ whole genome shotgun (WGS) entry which is preliminary data.</text>
</comment>
<dbReference type="RefSeq" id="WP_242766477.1">
    <property type="nucleotide sequence ID" value="NZ_JALDAY010000005.1"/>
</dbReference>
<accession>A0ABS9Y7U7</accession>
<dbReference type="InterPro" id="IPR023214">
    <property type="entry name" value="HAD_sf"/>
</dbReference>
<dbReference type="EMBL" id="JALDAY010000005">
    <property type="protein sequence ID" value="MCI3273306.1"/>
    <property type="molecule type" value="Genomic_DNA"/>
</dbReference>
<dbReference type="SFLD" id="SFLDG01129">
    <property type="entry name" value="C1.5:_HAD__Beta-PGM__Phosphata"/>
    <property type="match status" value="1"/>
</dbReference>
<keyword evidence="2 4" id="KW-0378">Hydrolase</keyword>
<dbReference type="Gene3D" id="1.10.150.520">
    <property type="match status" value="1"/>
</dbReference>
<dbReference type="InterPro" id="IPR006439">
    <property type="entry name" value="HAD-SF_hydro_IA"/>
</dbReference>
<protein>
    <submittedName>
        <fullName evidence="4">HAD family hydrolase</fullName>
    </submittedName>
</protein>
<evidence type="ECO:0000256" key="1">
    <source>
        <dbReference type="ARBA" id="ARBA00001946"/>
    </source>
</evidence>
<evidence type="ECO:0000256" key="2">
    <source>
        <dbReference type="ARBA" id="ARBA00022801"/>
    </source>
</evidence>
<dbReference type="SFLD" id="SFLDS00003">
    <property type="entry name" value="Haloacid_Dehalogenase"/>
    <property type="match status" value="1"/>
</dbReference>
<sequence>MGALLMIDLDNTLVDRDAAFSQAAATFLTDHALPSDDLAWLRTLDASGYTPRREVARAMSRRYGTTVPEPAVRTFLDRGAAEHVTLPDPTRHALVRARADGWTCVIVTNGRVVQQETKIRRTGLDRLVDGWVVSEAVGCKKPAPEIFAAAAAAVGVGLEGAWVVGDSAHADIQGAVGVGVRSVWVSGGRPWAEAAYRPTWIAVDTAFALHLVRAAG</sequence>
<dbReference type="InterPro" id="IPR036412">
    <property type="entry name" value="HAD-like_sf"/>
</dbReference>
<dbReference type="GO" id="GO:0016787">
    <property type="term" value="F:hydrolase activity"/>
    <property type="evidence" value="ECO:0007669"/>
    <property type="project" value="UniProtKB-KW"/>
</dbReference>
<evidence type="ECO:0000256" key="3">
    <source>
        <dbReference type="ARBA" id="ARBA00022842"/>
    </source>
</evidence>
<evidence type="ECO:0000313" key="5">
    <source>
        <dbReference type="Proteomes" id="UP001165269"/>
    </source>
</evidence>
<dbReference type="InterPro" id="IPR041492">
    <property type="entry name" value="HAD_2"/>
</dbReference>
<reference evidence="4" key="1">
    <citation type="submission" date="2022-03" db="EMBL/GenBank/DDBJ databases">
        <title>Streptomyces 7R015 and 7R016 isolated from Barleria lupulina in Thailand.</title>
        <authorList>
            <person name="Kanchanasin P."/>
            <person name="Phongsopitanun W."/>
            <person name="Tanasupawat S."/>
        </authorList>
    </citation>
    <scope>NUCLEOTIDE SEQUENCE</scope>
    <source>
        <strain evidence="4">7R015</strain>
    </source>
</reference>
<dbReference type="SUPFAM" id="SSF56784">
    <property type="entry name" value="HAD-like"/>
    <property type="match status" value="1"/>
</dbReference>
<evidence type="ECO:0000313" key="4">
    <source>
        <dbReference type="EMBL" id="MCI3273306.1"/>
    </source>
</evidence>
<dbReference type="Gene3D" id="3.40.50.1000">
    <property type="entry name" value="HAD superfamily/HAD-like"/>
    <property type="match status" value="1"/>
</dbReference>
<name>A0ABS9Y7U7_9ACTN</name>
<keyword evidence="3" id="KW-0460">Magnesium</keyword>
<dbReference type="InterPro" id="IPR051400">
    <property type="entry name" value="HAD-like_hydrolase"/>
</dbReference>
<proteinExistence type="predicted"/>
<keyword evidence="5" id="KW-1185">Reference proteome</keyword>
<dbReference type="Proteomes" id="UP001165269">
    <property type="component" value="Unassembled WGS sequence"/>
</dbReference>
<comment type="cofactor">
    <cofactor evidence="1">
        <name>Mg(2+)</name>
        <dbReference type="ChEBI" id="CHEBI:18420"/>
    </cofactor>
</comment>
<dbReference type="NCBIfam" id="TIGR01549">
    <property type="entry name" value="HAD-SF-IA-v1"/>
    <property type="match status" value="1"/>
</dbReference>
<organism evidence="4 5">
    <name type="scientific">Streptomyces cylindrosporus</name>
    <dbReference type="NCBI Taxonomy" id="2927583"/>
    <lineage>
        <taxon>Bacteria</taxon>
        <taxon>Bacillati</taxon>
        <taxon>Actinomycetota</taxon>
        <taxon>Actinomycetes</taxon>
        <taxon>Kitasatosporales</taxon>
        <taxon>Streptomycetaceae</taxon>
        <taxon>Streptomyces</taxon>
    </lineage>
</organism>
<dbReference type="PANTHER" id="PTHR46470">
    <property type="entry name" value="N-ACYLNEURAMINATE-9-PHOSPHATASE"/>
    <property type="match status" value="1"/>
</dbReference>
<dbReference type="Pfam" id="PF13419">
    <property type="entry name" value="HAD_2"/>
    <property type="match status" value="1"/>
</dbReference>